<accession>A0ABS4EZM1</accession>
<organism evidence="2 3">
    <name type="scientific">Clostridium moniliforme</name>
    <dbReference type="NCBI Taxonomy" id="39489"/>
    <lineage>
        <taxon>Bacteria</taxon>
        <taxon>Bacillati</taxon>
        <taxon>Bacillota</taxon>
        <taxon>Clostridia</taxon>
        <taxon>Eubacteriales</taxon>
        <taxon>Clostridiaceae</taxon>
        <taxon>Clostridium</taxon>
    </lineage>
</organism>
<keyword evidence="2" id="KW-0240">DNA-directed RNA polymerase</keyword>
<evidence type="ECO:0000256" key="1">
    <source>
        <dbReference type="SAM" id="Phobius"/>
    </source>
</evidence>
<keyword evidence="2" id="KW-0804">Transcription</keyword>
<sequence>MKKCIYCNREIPIKYLFKEINLDNIKCPYCSKKLKVNKISKLLSISLLILGISLISILPFKYNVKIIYIFIWIYLSSKVFRPLLYVYE</sequence>
<keyword evidence="1" id="KW-0812">Transmembrane</keyword>
<dbReference type="GO" id="GO:0000428">
    <property type="term" value="C:DNA-directed RNA polymerase complex"/>
    <property type="evidence" value="ECO:0007669"/>
    <property type="project" value="UniProtKB-KW"/>
</dbReference>
<dbReference type="RefSeq" id="WP_209796147.1">
    <property type="nucleotide sequence ID" value="NZ_JAGGJZ010000002.1"/>
</dbReference>
<evidence type="ECO:0000313" key="3">
    <source>
        <dbReference type="Proteomes" id="UP000783390"/>
    </source>
</evidence>
<keyword evidence="1" id="KW-0472">Membrane</keyword>
<name>A0ABS4EZM1_9CLOT</name>
<keyword evidence="1" id="KW-1133">Transmembrane helix</keyword>
<comment type="caution">
    <text evidence="2">The sequence shown here is derived from an EMBL/GenBank/DDBJ whole genome shotgun (WGS) entry which is preliminary data.</text>
</comment>
<reference evidence="2 3" key="1">
    <citation type="submission" date="2021-03" db="EMBL/GenBank/DDBJ databases">
        <title>Genomic Encyclopedia of Type Strains, Phase IV (KMG-IV): sequencing the most valuable type-strain genomes for metagenomic binning, comparative biology and taxonomic classification.</title>
        <authorList>
            <person name="Goeker M."/>
        </authorList>
    </citation>
    <scope>NUCLEOTIDE SEQUENCE [LARGE SCALE GENOMIC DNA]</scope>
    <source>
        <strain evidence="2 3">DSM 3984</strain>
    </source>
</reference>
<protein>
    <submittedName>
        <fullName evidence="2">DNA-directed RNA polymerase subunit RPC12/RpoP</fullName>
    </submittedName>
</protein>
<proteinExistence type="predicted"/>
<dbReference type="Proteomes" id="UP000783390">
    <property type="component" value="Unassembled WGS sequence"/>
</dbReference>
<evidence type="ECO:0000313" key="2">
    <source>
        <dbReference type="EMBL" id="MBP1889452.1"/>
    </source>
</evidence>
<gene>
    <name evidence="2" type="ORF">J2Z53_001033</name>
</gene>
<feature type="transmembrane region" description="Helical" evidence="1">
    <location>
        <begin position="42"/>
        <end position="60"/>
    </location>
</feature>
<dbReference type="EMBL" id="JAGGJZ010000002">
    <property type="protein sequence ID" value="MBP1889452.1"/>
    <property type="molecule type" value="Genomic_DNA"/>
</dbReference>
<keyword evidence="3" id="KW-1185">Reference proteome</keyword>